<evidence type="ECO:0000256" key="1">
    <source>
        <dbReference type="ARBA" id="ARBA00009684"/>
    </source>
</evidence>
<dbReference type="Gene3D" id="3.30.230.10">
    <property type="match status" value="1"/>
</dbReference>
<comment type="function">
    <text evidence="9">Catalyzes the phosphorylation of the position 2 hydroxy group of 4-diphosphocytidyl-2C-methyl-D-erythritol.</text>
</comment>
<comment type="pathway">
    <text evidence="9">Isoprenoid biosynthesis; isopentenyl diphosphate biosynthesis via DXP pathway; isopentenyl diphosphate from 1-deoxy-D-xylulose 5-phosphate: step 3/6.</text>
</comment>
<dbReference type="Gene3D" id="3.30.70.890">
    <property type="entry name" value="GHMP kinase, C-terminal domain"/>
    <property type="match status" value="1"/>
</dbReference>
<evidence type="ECO:0000256" key="3">
    <source>
        <dbReference type="ARBA" id="ARBA00017473"/>
    </source>
</evidence>
<dbReference type="InterPro" id="IPR013750">
    <property type="entry name" value="GHMP_kinase_C_dom"/>
</dbReference>
<dbReference type="Proteomes" id="UP000661649">
    <property type="component" value="Unassembled WGS sequence"/>
</dbReference>
<dbReference type="HAMAP" id="MF_00061">
    <property type="entry name" value="IspE"/>
    <property type="match status" value="1"/>
</dbReference>
<dbReference type="GO" id="GO:0050515">
    <property type="term" value="F:4-(cytidine 5'-diphospho)-2-C-methyl-D-erythritol kinase activity"/>
    <property type="evidence" value="ECO:0007669"/>
    <property type="project" value="UniProtKB-EC"/>
</dbReference>
<dbReference type="NCBIfam" id="TIGR00154">
    <property type="entry name" value="ispE"/>
    <property type="match status" value="1"/>
</dbReference>
<comment type="caution">
    <text evidence="12">The sequence shown here is derived from an EMBL/GenBank/DDBJ whole genome shotgun (WGS) entry which is preliminary data.</text>
</comment>
<dbReference type="InterPro" id="IPR004424">
    <property type="entry name" value="IspE"/>
</dbReference>
<feature type="domain" description="GHMP kinase N-terminal" evidence="10">
    <location>
        <begin position="80"/>
        <end position="158"/>
    </location>
</feature>
<feature type="active site" evidence="9">
    <location>
        <position position="24"/>
    </location>
</feature>
<dbReference type="NCBIfam" id="NF011202">
    <property type="entry name" value="PRK14608.1"/>
    <property type="match status" value="1"/>
</dbReference>
<evidence type="ECO:0000313" key="13">
    <source>
        <dbReference type="Proteomes" id="UP000661649"/>
    </source>
</evidence>
<evidence type="ECO:0000256" key="4">
    <source>
        <dbReference type="ARBA" id="ARBA00022679"/>
    </source>
</evidence>
<dbReference type="Pfam" id="PF08544">
    <property type="entry name" value="GHMP_kinases_C"/>
    <property type="match status" value="1"/>
</dbReference>
<dbReference type="InterPro" id="IPR020568">
    <property type="entry name" value="Ribosomal_Su5_D2-typ_SF"/>
</dbReference>
<keyword evidence="9" id="KW-0414">Isoprene biosynthesis</keyword>
<dbReference type="SUPFAM" id="SSF54211">
    <property type="entry name" value="Ribosomal protein S5 domain 2-like"/>
    <property type="match status" value="1"/>
</dbReference>
<keyword evidence="13" id="KW-1185">Reference proteome</keyword>
<name>A0ABR7PCX2_9FIRM</name>
<evidence type="ECO:0000256" key="2">
    <source>
        <dbReference type="ARBA" id="ARBA00012052"/>
    </source>
</evidence>
<reference evidence="12 13" key="1">
    <citation type="submission" date="2020-08" db="EMBL/GenBank/DDBJ databases">
        <title>Genome public.</title>
        <authorList>
            <person name="Liu C."/>
            <person name="Sun Q."/>
        </authorList>
    </citation>
    <scope>NUCLEOTIDE SEQUENCE [LARGE SCALE GENOMIC DNA]</scope>
    <source>
        <strain evidence="12 13">3_YM_SP_D4_24.mj</strain>
    </source>
</reference>
<keyword evidence="7 9" id="KW-0067">ATP-binding</keyword>
<comment type="catalytic activity">
    <reaction evidence="9">
        <text>4-CDP-2-C-methyl-D-erythritol + ATP = 4-CDP-2-C-methyl-D-erythritol 2-phosphate + ADP + H(+)</text>
        <dbReference type="Rhea" id="RHEA:18437"/>
        <dbReference type="ChEBI" id="CHEBI:15378"/>
        <dbReference type="ChEBI" id="CHEBI:30616"/>
        <dbReference type="ChEBI" id="CHEBI:57823"/>
        <dbReference type="ChEBI" id="CHEBI:57919"/>
        <dbReference type="ChEBI" id="CHEBI:456216"/>
        <dbReference type="EC" id="2.7.1.148"/>
    </reaction>
</comment>
<dbReference type="InterPro" id="IPR014721">
    <property type="entry name" value="Ribsml_uS5_D2-typ_fold_subgr"/>
</dbReference>
<evidence type="ECO:0000256" key="9">
    <source>
        <dbReference type="HAMAP-Rule" id="MF_00061"/>
    </source>
</evidence>
<protein>
    <recommendedName>
        <fullName evidence="3 9">4-diphosphocytidyl-2-C-methyl-D-erythritol kinase</fullName>
        <shortName evidence="9">CMK</shortName>
        <ecNumber evidence="2 9">2.7.1.148</ecNumber>
    </recommendedName>
    <alternativeName>
        <fullName evidence="8 9">4-(cytidine-5'-diphospho)-2-C-methyl-D-erythritol kinase</fullName>
    </alternativeName>
</protein>
<gene>
    <name evidence="9" type="primary">ispE</name>
    <name evidence="12" type="ORF">H8712_11620</name>
</gene>
<evidence type="ECO:0000256" key="5">
    <source>
        <dbReference type="ARBA" id="ARBA00022741"/>
    </source>
</evidence>
<evidence type="ECO:0000259" key="10">
    <source>
        <dbReference type="Pfam" id="PF00288"/>
    </source>
</evidence>
<comment type="similarity">
    <text evidence="1 9">Belongs to the GHMP kinase family. IspE subfamily.</text>
</comment>
<feature type="binding site" evidence="9">
    <location>
        <begin position="108"/>
        <end position="118"/>
    </location>
    <ligand>
        <name>ATP</name>
        <dbReference type="ChEBI" id="CHEBI:30616"/>
    </ligand>
</feature>
<accession>A0ABR7PCX2</accession>
<dbReference type="Pfam" id="PF00288">
    <property type="entry name" value="GHMP_kinases_N"/>
    <property type="match status" value="1"/>
</dbReference>
<dbReference type="SUPFAM" id="SSF55060">
    <property type="entry name" value="GHMP Kinase, C-terminal domain"/>
    <property type="match status" value="1"/>
</dbReference>
<dbReference type="PANTHER" id="PTHR43527">
    <property type="entry name" value="4-DIPHOSPHOCYTIDYL-2-C-METHYL-D-ERYTHRITOL KINASE, CHLOROPLASTIC"/>
    <property type="match status" value="1"/>
</dbReference>
<dbReference type="RefSeq" id="WP_117456942.1">
    <property type="nucleotide sequence ID" value="NZ_DAWEHX010000001.1"/>
</dbReference>
<keyword evidence="6 9" id="KW-0418">Kinase</keyword>
<sequence length="304" mass="33939">MFKKEYNVQRNIQEKKMRLRALAKINLGLDVIGKREDGYHEVRMIMQTINMYDQLEIEKKDEPGISITTNLPFIPTDERNLVYKAAKLLMDEFDIQEGITVELQKFIPVAAGMAGGSSDAAATMIGMNRLFNLGLTVKEMMKRAVAIGADVPYCLLRGTALAEGIGEQLRPLPPCPNCYVLIGKPAISVSTKMVYEKLDSAQIEHHPDIDRILEGLQWHNLNKISEYMGNVLEKVTIAQYPIIEEIKNHMKEHGAVNAMMSGSGPTVFGLFDDKDTAEHACEALRESKIAKTVFLTTVFNNGGH</sequence>
<dbReference type="PIRSF" id="PIRSF010376">
    <property type="entry name" value="IspE"/>
    <property type="match status" value="1"/>
</dbReference>
<feature type="active site" evidence="9">
    <location>
        <position position="150"/>
    </location>
</feature>
<dbReference type="EC" id="2.7.1.148" evidence="2 9"/>
<proteinExistence type="inferred from homology"/>
<keyword evidence="5 9" id="KW-0547">Nucleotide-binding</keyword>
<dbReference type="EMBL" id="JACRTP010000004">
    <property type="protein sequence ID" value="MBC8629254.1"/>
    <property type="molecule type" value="Genomic_DNA"/>
</dbReference>
<organism evidence="12 13">
    <name type="scientific">Blautia stercoris</name>
    <dbReference type="NCBI Taxonomy" id="871664"/>
    <lineage>
        <taxon>Bacteria</taxon>
        <taxon>Bacillati</taxon>
        <taxon>Bacillota</taxon>
        <taxon>Clostridia</taxon>
        <taxon>Lachnospirales</taxon>
        <taxon>Lachnospiraceae</taxon>
        <taxon>Blautia</taxon>
    </lineage>
</organism>
<dbReference type="PANTHER" id="PTHR43527:SF2">
    <property type="entry name" value="4-DIPHOSPHOCYTIDYL-2-C-METHYL-D-ERYTHRITOL KINASE, CHLOROPLASTIC"/>
    <property type="match status" value="1"/>
</dbReference>
<evidence type="ECO:0000259" key="11">
    <source>
        <dbReference type="Pfam" id="PF08544"/>
    </source>
</evidence>
<evidence type="ECO:0000313" key="12">
    <source>
        <dbReference type="EMBL" id="MBC8629254.1"/>
    </source>
</evidence>
<dbReference type="InterPro" id="IPR036554">
    <property type="entry name" value="GHMP_kinase_C_sf"/>
</dbReference>
<feature type="domain" description="GHMP kinase C-terminal" evidence="11">
    <location>
        <begin position="214"/>
        <end position="287"/>
    </location>
</feature>
<evidence type="ECO:0000256" key="7">
    <source>
        <dbReference type="ARBA" id="ARBA00022840"/>
    </source>
</evidence>
<evidence type="ECO:0000256" key="8">
    <source>
        <dbReference type="ARBA" id="ARBA00032554"/>
    </source>
</evidence>
<keyword evidence="4 9" id="KW-0808">Transferase</keyword>
<dbReference type="InterPro" id="IPR006204">
    <property type="entry name" value="GHMP_kinase_N_dom"/>
</dbReference>
<evidence type="ECO:0000256" key="6">
    <source>
        <dbReference type="ARBA" id="ARBA00022777"/>
    </source>
</evidence>